<comment type="caution">
    <text evidence="2">The sequence shown here is derived from an EMBL/GenBank/DDBJ whole genome shotgun (WGS) entry which is preliminary data.</text>
</comment>
<dbReference type="AlphaFoldDB" id="A0AAV7NZ13"/>
<keyword evidence="3" id="KW-1185">Reference proteome</keyword>
<organism evidence="2 3">
    <name type="scientific">Pleurodeles waltl</name>
    <name type="common">Iberian ribbed newt</name>
    <dbReference type="NCBI Taxonomy" id="8319"/>
    <lineage>
        <taxon>Eukaryota</taxon>
        <taxon>Metazoa</taxon>
        <taxon>Chordata</taxon>
        <taxon>Craniata</taxon>
        <taxon>Vertebrata</taxon>
        <taxon>Euteleostomi</taxon>
        <taxon>Amphibia</taxon>
        <taxon>Batrachia</taxon>
        <taxon>Caudata</taxon>
        <taxon>Salamandroidea</taxon>
        <taxon>Salamandridae</taxon>
        <taxon>Pleurodelinae</taxon>
        <taxon>Pleurodeles</taxon>
    </lineage>
</organism>
<feature type="compositionally biased region" description="Basic residues" evidence="1">
    <location>
        <begin position="30"/>
        <end position="40"/>
    </location>
</feature>
<accession>A0AAV7NZ13</accession>
<name>A0AAV7NZ13_PLEWA</name>
<sequence>MEDGVLIELGGKGRQETKGHRQHGPDKPHWRGASRFRRNRMPTTNSGVHELPSLRQLVRSQTSARGCRLLPSLAMPLWCSCVALLLLRCYSCMTP</sequence>
<reference evidence="2" key="1">
    <citation type="journal article" date="2022" name="bioRxiv">
        <title>Sequencing and chromosome-scale assembly of the giantPleurodeles waltlgenome.</title>
        <authorList>
            <person name="Brown T."/>
            <person name="Elewa A."/>
            <person name="Iarovenko S."/>
            <person name="Subramanian E."/>
            <person name="Araus A.J."/>
            <person name="Petzold A."/>
            <person name="Susuki M."/>
            <person name="Suzuki K.-i.T."/>
            <person name="Hayashi T."/>
            <person name="Toyoda A."/>
            <person name="Oliveira C."/>
            <person name="Osipova E."/>
            <person name="Leigh N.D."/>
            <person name="Simon A."/>
            <person name="Yun M.H."/>
        </authorList>
    </citation>
    <scope>NUCLEOTIDE SEQUENCE</scope>
    <source>
        <strain evidence="2">20211129_DDA</strain>
        <tissue evidence="2">Liver</tissue>
    </source>
</reference>
<protein>
    <submittedName>
        <fullName evidence="2">Uncharacterized protein</fullName>
    </submittedName>
</protein>
<dbReference type="EMBL" id="JANPWB010000012">
    <property type="protein sequence ID" value="KAJ1119628.1"/>
    <property type="molecule type" value="Genomic_DNA"/>
</dbReference>
<dbReference type="Proteomes" id="UP001066276">
    <property type="component" value="Chromosome 8"/>
</dbReference>
<feature type="region of interest" description="Disordered" evidence="1">
    <location>
        <begin position="1"/>
        <end position="48"/>
    </location>
</feature>
<proteinExistence type="predicted"/>
<gene>
    <name evidence="2" type="ORF">NDU88_007813</name>
</gene>
<evidence type="ECO:0000313" key="3">
    <source>
        <dbReference type="Proteomes" id="UP001066276"/>
    </source>
</evidence>
<evidence type="ECO:0000313" key="2">
    <source>
        <dbReference type="EMBL" id="KAJ1119628.1"/>
    </source>
</evidence>
<feature type="compositionally biased region" description="Basic and acidic residues" evidence="1">
    <location>
        <begin position="11"/>
        <end position="29"/>
    </location>
</feature>
<evidence type="ECO:0000256" key="1">
    <source>
        <dbReference type="SAM" id="MobiDB-lite"/>
    </source>
</evidence>